<dbReference type="EMBL" id="JBBHLL010001005">
    <property type="protein sequence ID" value="KAK7796805.1"/>
    <property type="molecule type" value="Genomic_DNA"/>
</dbReference>
<accession>A0AAW0H675</accession>
<dbReference type="AlphaFoldDB" id="A0AAW0H675"/>
<evidence type="ECO:0000313" key="2">
    <source>
        <dbReference type="Proteomes" id="UP001488838"/>
    </source>
</evidence>
<keyword evidence="2" id="KW-1185">Reference proteome</keyword>
<organism evidence="1 2">
    <name type="scientific">Myodes glareolus</name>
    <name type="common">Bank vole</name>
    <name type="synonym">Clethrionomys glareolus</name>
    <dbReference type="NCBI Taxonomy" id="447135"/>
    <lineage>
        <taxon>Eukaryota</taxon>
        <taxon>Metazoa</taxon>
        <taxon>Chordata</taxon>
        <taxon>Craniata</taxon>
        <taxon>Vertebrata</taxon>
        <taxon>Euteleostomi</taxon>
        <taxon>Mammalia</taxon>
        <taxon>Eutheria</taxon>
        <taxon>Euarchontoglires</taxon>
        <taxon>Glires</taxon>
        <taxon>Rodentia</taxon>
        <taxon>Myomorpha</taxon>
        <taxon>Muroidea</taxon>
        <taxon>Cricetidae</taxon>
        <taxon>Arvicolinae</taxon>
        <taxon>Myodes</taxon>
    </lineage>
</organism>
<dbReference type="Proteomes" id="UP001488838">
    <property type="component" value="Unassembled WGS sequence"/>
</dbReference>
<comment type="caution">
    <text evidence="1">The sequence shown here is derived from an EMBL/GenBank/DDBJ whole genome shotgun (WGS) entry which is preliminary data.</text>
</comment>
<gene>
    <name evidence="1" type="ORF">U0070_014932</name>
</gene>
<evidence type="ECO:0000313" key="1">
    <source>
        <dbReference type="EMBL" id="KAK7796805.1"/>
    </source>
</evidence>
<reference evidence="1 2" key="1">
    <citation type="journal article" date="2023" name="bioRxiv">
        <title>Conserved and derived expression patterns and positive selection on dental genes reveal complex evolutionary context of ever-growing rodent molars.</title>
        <authorList>
            <person name="Calamari Z.T."/>
            <person name="Song A."/>
            <person name="Cohen E."/>
            <person name="Akter M."/>
            <person name="Roy R.D."/>
            <person name="Hallikas O."/>
            <person name="Christensen M.M."/>
            <person name="Li P."/>
            <person name="Marangoni P."/>
            <person name="Jernvall J."/>
            <person name="Klein O.D."/>
        </authorList>
    </citation>
    <scope>NUCLEOTIDE SEQUENCE [LARGE SCALE GENOMIC DNA]</scope>
    <source>
        <strain evidence="1">V071</strain>
    </source>
</reference>
<protein>
    <submittedName>
        <fullName evidence="1">Uncharacterized protein</fullName>
    </submittedName>
</protein>
<feature type="non-terminal residue" evidence="1">
    <location>
        <position position="1"/>
    </location>
</feature>
<sequence length="91" mass="9998">SIWSAKAAPACRRSGTPTQAYWLPLSWETSKEPCDDLEDRTSSLPEVMKGTLTKILNYTLLPNENGKVRTGASLSLVRALGYEKSVLSVNK</sequence>
<proteinExistence type="predicted"/>
<name>A0AAW0H675_MYOGA</name>
<feature type="non-terminal residue" evidence="1">
    <location>
        <position position="91"/>
    </location>
</feature>